<dbReference type="SUPFAM" id="SSF51306">
    <property type="entry name" value="LexA/Signal peptidase"/>
    <property type="match status" value="1"/>
</dbReference>
<sequence length="210" mass="24020">MQPLDISSYLGRLQDYYAREKIIPSTTQLSMLWNVKARSWTHQIVQRLKEENFLENAPGSRLRPGPRFFERTVGPGVRAGRPQQTADVQPELLRIDDYLIEKPSQTILFPVKGDSMIDLGILEGDMVIIERSSSASPGEVVLAIVDNEFTLKVLARDKEGYYLEARNEARSKEYPPIRPQQKLEIYGFYVGLFRKAQVPAPRLHHPGLDR</sequence>
<dbReference type="Pfam" id="PF00717">
    <property type="entry name" value="Peptidase_S24"/>
    <property type="match status" value="1"/>
</dbReference>
<dbReference type="PANTHER" id="PTHR33516:SF2">
    <property type="entry name" value="LEXA REPRESSOR-RELATED"/>
    <property type="match status" value="1"/>
</dbReference>
<evidence type="ECO:0000256" key="5">
    <source>
        <dbReference type="ARBA" id="ARBA00023204"/>
    </source>
</evidence>
<evidence type="ECO:0000256" key="2">
    <source>
        <dbReference type="ARBA" id="ARBA00022763"/>
    </source>
</evidence>
<evidence type="ECO:0000313" key="9">
    <source>
        <dbReference type="EMBL" id="SEN96973.1"/>
    </source>
</evidence>
<dbReference type="InterPro" id="IPR036286">
    <property type="entry name" value="LexA/Signal_pep-like_sf"/>
</dbReference>
<keyword evidence="4 7" id="KW-0068">Autocatalytic cleavage</keyword>
<dbReference type="GO" id="GO:0006355">
    <property type="term" value="P:regulation of DNA-templated transcription"/>
    <property type="evidence" value="ECO:0007669"/>
    <property type="project" value="InterPro"/>
</dbReference>
<organism evidence="9 10">
    <name type="scientific">Nitrosospira multiformis</name>
    <dbReference type="NCBI Taxonomy" id="1231"/>
    <lineage>
        <taxon>Bacteria</taxon>
        <taxon>Pseudomonadati</taxon>
        <taxon>Pseudomonadota</taxon>
        <taxon>Betaproteobacteria</taxon>
        <taxon>Nitrosomonadales</taxon>
        <taxon>Nitrosomonadaceae</taxon>
        <taxon>Nitrosospira</taxon>
    </lineage>
</organism>
<dbReference type="InterPro" id="IPR050077">
    <property type="entry name" value="LexA_repressor"/>
</dbReference>
<evidence type="ECO:0000313" key="10">
    <source>
        <dbReference type="Proteomes" id="UP000183898"/>
    </source>
</evidence>
<evidence type="ECO:0000256" key="1">
    <source>
        <dbReference type="ARBA" id="ARBA00007484"/>
    </source>
</evidence>
<dbReference type="AlphaFoldDB" id="A0A1H8KVR7"/>
<keyword evidence="2" id="KW-0227">DNA damage</keyword>
<protein>
    <submittedName>
        <fullName evidence="9">Repressor LexA</fullName>
    </submittedName>
</protein>
<dbReference type="InterPro" id="IPR015927">
    <property type="entry name" value="Peptidase_S24_S26A/B/C"/>
</dbReference>
<accession>A0A1H8KVR7</accession>
<reference evidence="9 10" key="1">
    <citation type="submission" date="2016-10" db="EMBL/GenBank/DDBJ databases">
        <authorList>
            <person name="de Groot N.N."/>
        </authorList>
    </citation>
    <scope>NUCLEOTIDE SEQUENCE [LARGE SCALE GENOMIC DNA]</scope>
    <source>
        <strain evidence="9 10">Nl18</strain>
    </source>
</reference>
<dbReference type="CDD" id="cd06529">
    <property type="entry name" value="S24_LexA-like"/>
    <property type="match status" value="1"/>
</dbReference>
<dbReference type="Gene3D" id="2.10.109.10">
    <property type="entry name" value="Umud Fragment, subunit A"/>
    <property type="match status" value="1"/>
</dbReference>
<keyword evidence="6" id="KW-0742">SOS response</keyword>
<evidence type="ECO:0000256" key="4">
    <source>
        <dbReference type="ARBA" id="ARBA00022813"/>
    </source>
</evidence>
<dbReference type="Proteomes" id="UP000183898">
    <property type="component" value="Unassembled WGS sequence"/>
</dbReference>
<dbReference type="GO" id="GO:0006281">
    <property type="term" value="P:DNA repair"/>
    <property type="evidence" value="ECO:0007669"/>
    <property type="project" value="UniProtKB-KW"/>
</dbReference>
<dbReference type="GO" id="GO:0003677">
    <property type="term" value="F:DNA binding"/>
    <property type="evidence" value="ECO:0007669"/>
    <property type="project" value="InterPro"/>
</dbReference>
<gene>
    <name evidence="9" type="ORF">SAMN05216404_10978</name>
</gene>
<dbReference type="GO" id="GO:0016787">
    <property type="term" value="F:hydrolase activity"/>
    <property type="evidence" value="ECO:0007669"/>
    <property type="project" value="UniProtKB-KW"/>
</dbReference>
<dbReference type="RefSeq" id="WP_074747200.1">
    <property type="nucleotide sequence ID" value="NZ_FOCT01000009.1"/>
</dbReference>
<comment type="similarity">
    <text evidence="1 7">Belongs to the peptidase S24 family.</text>
</comment>
<dbReference type="InterPro" id="IPR039418">
    <property type="entry name" value="LexA-like"/>
</dbReference>
<dbReference type="GO" id="GO:0009432">
    <property type="term" value="P:SOS response"/>
    <property type="evidence" value="ECO:0007669"/>
    <property type="project" value="UniProtKB-KW"/>
</dbReference>
<evidence type="ECO:0000256" key="7">
    <source>
        <dbReference type="RuleBase" id="RU003991"/>
    </source>
</evidence>
<proteinExistence type="inferred from homology"/>
<keyword evidence="5" id="KW-0234">DNA repair</keyword>
<feature type="domain" description="Peptidase S24/S26A/S26B/S26C" evidence="8">
    <location>
        <begin position="77"/>
        <end position="188"/>
    </location>
</feature>
<keyword evidence="3 7" id="KW-0378">Hydrolase</keyword>
<dbReference type="PRINTS" id="PR00726">
    <property type="entry name" value="LEXASERPTASE"/>
</dbReference>
<dbReference type="EMBL" id="FOCT01000009">
    <property type="protein sequence ID" value="SEN96973.1"/>
    <property type="molecule type" value="Genomic_DNA"/>
</dbReference>
<dbReference type="PANTHER" id="PTHR33516">
    <property type="entry name" value="LEXA REPRESSOR"/>
    <property type="match status" value="1"/>
</dbReference>
<evidence type="ECO:0000256" key="6">
    <source>
        <dbReference type="ARBA" id="ARBA00023236"/>
    </source>
</evidence>
<dbReference type="InterPro" id="IPR006197">
    <property type="entry name" value="Peptidase_S24_LexA"/>
</dbReference>
<name>A0A1H8KVR7_9PROT</name>
<evidence type="ECO:0000259" key="8">
    <source>
        <dbReference type="Pfam" id="PF00717"/>
    </source>
</evidence>
<evidence type="ECO:0000256" key="3">
    <source>
        <dbReference type="ARBA" id="ARBA00022801"/>
    </source>
</evidence>